<evidence type="ECO:0000256" key="10">
    <source>
        <dbReference type="RuleBase" id="RU362091"/>
    </source>
</evidence>
<evidence type="ECO:0000256" key="11">
    <source>
        <dbReference type="SAM" id="Phobius"/>
    </source>
</evidence>
<feature type="transmembrane region" description="Helical" evidence="11">
    <location>
        <begin position="124"/>
        <end position="145"/>
    </location>
</feature>
<feature type="transmembrane region" description="Helical" evidence="11">
    <location>
        <begin position="165"/>
        <end position="183"/>
    </location>
</feature>
<evidence type="ECO:0000256" key="7">
    <source>
        <dbReference type="ARBA" id="ARBA00022989"/>
    </source>
</evidence>
<proteinExistence type="inferred from homology"/>
<dbReference type="CDD" id="cd10327">
    <property type="entry name" value="SLC5sbd_PanF"/>
    <property type="match status" value="1"/>
</dbReference>
<dbReference type="InterPro" id="IPR001734">
    <property type="entry name" value="Na/solute_symporter"/>
</dbReference>
<evidence type="ECO:0000313" key="12">
    <source>
        <dbReference type="EMBL" id="CAH0532396.1"/>
    </source>
</evidence>
<keyword evidence="9" id="KW-0739">Sodium transport</keyword>
<feature type="transmembrane region" description="Helical" evidence="11">
    <location>
        <begin position="441"/>
        <end position="460"/>
    </location>
</feature>
<feature type="transmembrane region" description="Helical" evidence="11">
    <location>
        <begin position="312"/>
        <end position="333"/>
    </location>
</feature>
<organism evidence="12 13">
    <name type="scientific">Vibrio stylophorae</name>
    <dbReference type="NCBI Taxonomy" id="659351"/>
    <lineage>
        <taxon>Bacteria</taxon>
        <taxon>Pseudomonadati</taxon>
        <taxon>Pseudomonadota</taxon>
        <taxon>Gammaproteobacteria</taxon>
        <taxon>Vibrionales</taxon>
        <taxon>Vibrionaceae</taxon>
        <taxon>Vibrio</taxon>
    </lineage>
</organism>
<comment type="caution">
    <text evidence="12">The sequence shown here is derived from an EMBL/GenBank/DDBJ whole genome shotgun (WGS) entry which is preliminary data.</text>
</comment>
<feature type="transmembrane region" description="Helical" evidence="11">
    <location>
        <begin position="466"/>
        <end position="487"/>
    </location>
</feature>
<reference evidence="12" key="1">
    <citation type="submission" date="2021-11" db="EMBL/GenBank/DDBJ databases">
        <authorList>
            <person name="Rodrigo-Torres L."/>
            <person name="Arahal R. D."/>
            <person name="Lucena T."/>
        </authorList>
    </citation>
    <scope>NUCLEOTIDE SEQUENCE</scope>
    <source>
        <strain evidence="12">CECT 7929</strain>
    </source>
</reference>
<dbReference type="InterPro" id="IPR018212">
    <property type="entry name" value="Na/solute_symporter_CS"/>
</dbReference>
<dbReference type="InterPro" id="IPR011849">
    <property type="entry name" value="Na/pantothenate_symporter"/>
</dbReference>
<keyword evidence="5 11" id="KW-0812">Transmembrane</keyword>
<sequence>MNHAVLWPMALYLVGVFALAFLSRRHLTDSKGFMAEYLMGSRSMGGFVLAMTLAATFISASSFIGGPGAAYKHGLGWVLLAMIQLPTAWLTLGVLGKKFAIEARRHNAMTLNDMLYARYQNRGVVIFASLALLLAFFGTMVVQFVGGARLLQSAAGLSYQQGLMLFALTVGIYTTIGGFRAVVMTDTLQGIMMLIGTVALLGGVIYAGGGLTELVTKLHSIDPALTQPYGANDFLSQPFMLSFWVLVCFGVIGLPHTAVRCMAYKDTQSLHRAMVIGTVIVGFLIFGMHFAGALGRAIIPSPDSPDNILPELMITVLPPVLAGVFLAGPMAAIMSTIDSQLIQASATLLKDLYWNYVRGIGKPAGSNAEQQLQEQRSERLEKRMPGLSLWVTGIFSLLVFAAAFNPPEMIIWLNLLAFGGMQAVFFWPLVLGLYWQRASSFGAASSMIAGLGCYAALVTFKPDMNGIHAIVPTLLVSLLAFVGGSLLRPNTATQFGQTA</sequence>
<feature type="transmembrane region" description="Helical" evidence="11">
    <location>
        <begin position="241"/>
        <end position="261"/>
    </location>
</feature>
<comment type="similarity">
    <text evidence="2 10">Belongs to the sodium:solute symporter (SSF) (TC 2.A.21) family.</text>
</comment>
<accession>A0ABM8ZQ17</accession>
<dbReference type="Pfam" id="PF00474">
    <property type="entry name" value="SSF"/>
    <property type="match status" value="1"/>
</dbReference>
<evidence type="ECO:0000256" key="6">
    <source>
        <dbReference type="ARBA" id="ARBA00022847"/>
    </source>
</evidence>
<dbReference type="NCBIfam" id="TIGR02119">
    <property type="entry name" value="panF"/>
    <property type="match status" value="1"/>
</dbReference>
<dbReference type="PANTHER" id="PTHR48086:SF4">
    <property type="entry name" value="SODIUM_PANTOTHENATE SYMPORTER"/>
    <property type="match status" value="1"/>
</dbReference>
<evidence type="ECO:0000256" key="8">
    <source>
        <dbReference type="ARBA" id="ARBA00023136"/>
    </source>
</evidence>
<keyword evidence="9" id="KW-0406">Ion transport</keyword>
<keyword evidence="3" id="KW-0813">Transport</keyword>
<evidence type="ECO:0000256" key="3">
    <source>
        <dbReference type="ARBA" id="ARBA00022448"/>
    </source>
</evidence>
<keyword evidence="9" id="KW-0915">Sodium</keyword>
<keyword evidence="6" id="KW-0769">Symport</keyword>
<evidence type="ECO:0000256" key="2">
    <source>
        <dbReference type="ARBA" id="ARBA00006434"/>
    </source>
</evidence>
<feature type="transmembrane region" description="Helical" evidence="11">
    <location>
        <begin position="190"/>
        <end position="209"/>
    </location>
</feature>
<keyword evidence="7 11" id="KW-1133">Transmembrane helix</keyword>
<dbReference type="PROSITE" id="PS00456">
    <property type="entry name" value="NA_SOLUT_SYMP_1"/>
    <property type="match status" value="1"/>
</dbReference>
<feature type="transmembrane region" description="Helical" evidence="11">
    <location>
        <begin position="386"/>
        <end position="404"/>
    </location>
</feature>
<evidence type="ECO:0000256" key="9">
    <source>
        <dbReference type="ARBA" id="ARBA00023201"/>
    </source>
</evidence>
<keyword evidence="8 11" id="KW-0472">Membrane</keyword>
<dbReference type="RefSeq" id="WP_237464269.1">
    <property type="nucleotide sequence ID" value="NZ_CAKLDI010000001.1"/>
</dbReference>
<feature type="transmembrane region" description="Helical" evidence="11">
    <location>
        <begin position="273"/>
        <end position="292"/>
    </location>
</feature>
<feature type="transmembrane region" description="Helical" evidence="11">
    <location>
        <begin position="410"/>
        <end position="434"/>
    </location>
</feature>
<dbReference type="InterPro" id="IPR038377">
    <property type="entry name" value="Na/Glc_symporter_sf"/>
</dbReference>
<dbReference type="Gene3D" id="1.20.1730.10">
    <property type="entry name" value="Sodium/glucose cotransporter"/>
    <property type="match status" value="1"/>
</dbReference>
<keyword evidence="13" id="KW-1185">Reference proteome</keyword>
<evidence type="ECO:0000256" key="1">
    <source>
        <dbReference type="ARBA" id="ARBA00004141"/>
    </source>
</evidence>
<evidence type="ECO:0000256" key="4">
    <source>
        <dbReference type="ARBA" id="ARBA00022475"/>
    </source>
</evidence>
<dbReference type="PROSITE" id="PS50283">
    <property type="entry name" value="NA_SOLUT_SYMP_3"/>
    <property type="match status" value="1"/>
</dbReference>
<feature type="transmembrane region" description="Helical" evidence="11">
    <location>
        <begin position="76"/>
        <end position="95"/>
    </location>
</feature>
<feature type="transmembrane region" description="Helical" evidence="11">
    <location>
        <begin position="6"/>
        <end position="23"/>
    </location>
</feature>
<evidence type="ECO:0000313" key="13">
    <source>
        <dbReference type="Proteomes" id="UP000838672"/>
    </source>
</evidence>
<dbReference type="InterPro" id="IPR050277">
    <property type="entry name" value="Sodium:Solute_Symporter"/>
</dbReference>
<evidence type="ECO:0000256" key="5">
    <source>
        <dbReference type="ARBA" id="ARBA00022692"/>
    </source>
</evidence>
<comment type="subcellular location">
    <subcellularLocation>
        <location evidence="1">Membrane</location>
        <topology evidence="1">Multi-pass membrane protein</topology>
    </subcellularLocation>
</comment>
<name>A0ABM8ZQ17_9VIBR</name>
<dbReference type="EMBL" id="CAKLDI010000001">
    <property type="protein sequence ID" value="CAH0532396.1"/>
    <property type="molecule type" value="Genomic_DNA"/>
</dbReference>
<dbReference type="NCBIfam" id="TIGR00813">
    <property type="entry name" value="sss"/>
    <property type="match status" value="1"/>
</dbReference>
<gene>
    <name evidence="12" type="primary">panF</name>
    <name evidence="12" type="ORF">VST7929_00225</name>
</gene>
<dbReference type="Proteomes" id="UP000838672">
    <property type="component" value="Unassembled WGS sequence"/>
</dbReference>
<feature type="transmembrane region" description="Helical" evidence="11">
    <location>
        <begin position="44"/>
        <end position="64"/>
    </location>
</feature>
<protein>
    <submittedName>
        <fullName evidence="12">Sodium/pantothenate symporter</fullName>
    </submittedName>
</protein>
<dbReference type="PANTHER" id="PTHR48086">
    <property type="entry name" value="SODIUM/PROLINE SYMPORTER-RELATED"/>
    <property type="match status" value="1"/>
</dbReference>
<keyword evidence="4" id="KW-1003">Cell membrane</keyword>